<feature type="domain" description="Reverse transcriptase" evidence="1">
    <location>
        <begin position="1"/>
        <end position="266"/>
    </location>
</feature>
<dbReference type="InterPro" id="IPR043128">
    <property type="entry name" value="Rev_trsase/Diguanyl_cyclase"/>
</dbReference>
<evidence type="ECO:0000259" key="1">
    <source>
        <dbReference type="PROSITE" id="PS50878"/>
    </source>
</evidence>
<evidence type="ECO:0000313" key="2">
    <source>
        <dbReference type="EMBL" id="GJU00326.1"/>
    </source>
</evidence>
<evidence type="ECO:0000313" key="3">
    <source>
        <dbReference type="Proteomes" id="UP001151760"/>
    </source>
</evidence>
<dbReference type="PROSITE" id="PS50878">
    <property type="entry name" value="RT_POL"/>
    <property type="match status" value="1"/>
</dbReference>
<keyword evidence="2" id="KW-0808">Transferase</keyword>
<protein>
    <submittedName>
        <fullName evidence="2">Reverse transcriptase domain-containing protein</fullName>
    </submittedName>
</protein>
<dbReference type="EMBL" id="BQNB010020852">
    <property type="protein sequence ID" value="GJU00326.1"/>
    <property type="molecule type" value="Genomic_DNA"/>
</dbReference>
<accession>A0ABQ5IJF5</accession>
<reference evidence="2" key="1">
    <citation type="journal article" date="2022" name="Int. J. Mol. Sci.">
        <title>Draft Genome of Tanacetum Coccineum: Genomic Comparison of Closely Related Tanacetum-Family Plants.</title>
        <authorList>
            <person name="Yamashiro T."/>
            <person name="Shiraishi A."/>
            <person name="Nakayama K."/>
            <person name="Satake H."/>
        </authorList>
    </citation>
    <scope>NUCLEOTIDE SEQUENCE</scope>
</reference>
<dbReference type="GO" id="GO:0003964">
    <property type="term" value="F:RNA-directed DNA polymerase activity"/>
    <property type="evidence" value="ECO:0007669"/>
    <property type="project" value="UniProtKB-KW"/>
</dbReference>
<keyword evidence="2" id="KW-0695">RNA-directed DNA polymerase</keyword>
<name>A0ABQ5IJF5_9ASTR</name>
<keyword evidence="2" id="KW-0548">Nucleotidyltransferase</keyword>
<gene>
    <name evidence="2" type="ORF">Tco_1110664</name>
</gene>
<dbReference type="Pfam" id="PF00078">
    <property type="entry name" value="RVT_1"/>
    <property type="match status" value="1"/>
</dbReference>
<keyword evidence="3" id="KW-1185">Reference proteome</keyword>
<dbReference type="SUPFAM" id="SSF56672">
    <property type="entry name" value="DNA/RNA polymerases"/>
    <property type="match status" value="1"/>
</dbReference>
<dbReference type="Proteomes" id="UP001151760">
    <property type="component" value="Unassembled WGS sequence"/>
</dbReference>
<dbReference type="InterPro" id="IPR043502">
    <property type="entry name" value="DNA/RNA_pol_sf"/>
</dbReference>
<organism evidence="2 3">
    <name type="scientific">Tanacetum coccineum</name>
    <dbReference type="NCBI Taxonomy" id="301880"/>
    <lineage>
        <taxon>Eukaryota</taxon>
        <taxon>Viridiplantae</taxon>
        <taxon>Streptophyta</taxon>
        <taxon>Embryophyta</taxon>
        <taxon>Tracheophyta</taxon>
        <taxon>Spermatophyta</taxon>
        <taxon>Magnoliopsida</taxon>
        <taxon>eudicotyledons</taxon>
        <taxon>Gunneridae</taxon>
        <taxon>Pentapetalae</taxon>
        <taxon>asterids</taxon>
        <taxon>campanulids</taxon>
        <taxon>Asterales</taxon>
        <taxon>Asteraceae</taxon>
        <taxon>Asteroideae</taxon>
        <taxon>Anthemideae</taxon>
        <taxon>Anthemidinae</taxon>
        <taxon>Tanacetum</taxon>
    </lineage>
</organism>
<dbReference type="InterPro" id="IPR053134">
    <property type="entry name" value="RNA-dir_DNA_polymerase"/>
</dbReference>
<dbReference type="InterPro" id="IPR000477">
    <property type="entry name" value="RT_dom"/>
</dbReference>
<reference evidence="2" key="2">
    <citation type="submission" date="2022-01" db="EMBL/GenBank/DDBJ databases">
        <authorList>
            <person name="Yamashiro T."/>
            <person name="Shiraishi A."/>
            <person name="Satake H."/>
            <person name="Nakayama K."/>
        </authorList>
    </citation>
    <scope>NUCLEOTIDE SEQUENCE</scope>
</reference>
<sequence>MDAGGSGNNQRVPIVGENDNVDMDAMIENLENRITNLEKSDLEAAFEYPVTHGHLSSYYMLCAACCMMLHCALPTLWAIGFAYLVWGTHSVSIVIACLGDCIYACSDSLLLTPLCCDDIHDVTPRVSALAGCERLVSEPLVIEKTRYGHFEFTVMPFGLTNAPAVFTDLMNRVCKPYLDKFIIVFIDDILIYSKSKEDYEVYLKLVLELLKKEKFNGIHVNSSYYRRFIVNSSKVAKPLASLTQKIRKYEWVKEQEEAFQTLKDNLCCVLMQRGKVENATSEMLRGLDQLMERKEGGGMYLLWDSLIGDVRTLMIDEAYASRYLVHSGADKSYYDLRDMYGGHV</sequence>
<dbReference type="PANTHER" id="PTHR24559">
    <property type="entry name" value="TRANSPOSON TY3-I GAG-POL POLYPROTEIN"/>
    <property type="match status" value="1"/>
</dbReference>
<dbReference type="Gene3D" id="3.10.10.10">
    <property type="entry name" value="HIV Type 1 Reverse Transcriptase, subunit A, domain 1"/>
    <property type="match status" value="1"/>
</dbReference>
<comment type="caution">
    <text evidence="2">The sequence shown here is derived from an EMBL/GenBank/DDBJ whole genome shotgun (WGS) entry which is preliminary data.</text>
</comment>
<dbReference type="PANTHER" id="PTHR24559:SF444">
    <property type="entry name" value="REVERSE TRANSCRIPTASE DOMAIN-CONTAINING PROTEIN"/>
    <property type="match status" value="1"/>
</dbReference>
<proteinExistence type="predicted"/>
<dbReference type="Gene3D" id="3.30.70.270">
    <property type="match status" value="2"/>
</dbReference>